<keyword evidence="3" id="KW-1133">Transmembrane helix</keyword>
<dbReference type="AlphaFoldDB" id="A0A928VR47"/>
<dbReference type="RefSeq" id="WP_264326248.1">
    <property type="nucleotide sequence ID" value="NZ_JADEXQ010000063.1"/>
</dbReference>
<feature type="compositionally biased region" description="Polar residues" evidence="2">
    <location>
        <begin position="1"/>
        <end position="14"/>
    </location>
</feature>
<keyword evidence="3" id="KW-0812">Transmembrane</keyword>
<proteinExistence type="predicted"/>
<feature type="compositionally biased region" description="Low complexity" evidence="2">
    <location>
        <begin position="175"/>
        <end position="187"/>
    </location>
</feature>
<name>A0A928VR47_9CYAN</name>
<feature type="compositionally biased region" description="Low complexity" evidence="2">
    <location>
        <begin position="154"/>
        <end position="164"/>
    </location>
</feature>
<feature type="coiled-coil region" evidence="1">
    <location>
        <begin position="102"/>
        <end position="143"/>
    </location>
</feature>
<dbReference type="Proteomes" id="UP000625316">
    <property type="component" value="Unassembled WGS sequence"/>
</dbReference>
<keyword evidence="1" id="KW-0175">Coiled coil</keyword>
<gene>
    <name evidence="4" type="ORF">IQ266_16935</name>
</gene>
<sequence length="187" mass="20392">MNQENFDRLQSSAAPDQLPADDQRDRTSQAMKNFQQGLGNLHGEQVQLRQKVQWLQGSLLIAVMAMTTSGIWLGLNFNSLQSRLSQPSTDNAQTTIGQNDSVGELADQFKDLESQIKQVLDANKTFQSQLSEVKAELAQRQKELGLLTEAVRTRITTMPTTSPTAQPDASPPVEPAVSPSPATSPSS</sequence>
<feature type="transmembrane region" description="Helical" evidence="3">
    <location>
        <begin position="54"/>
        <end position="75"/>
    </location>
</feature>
<evidence type="ECO:0000256" key="1">
    <source>
        <dbReference type="SAM" id="Coils"/>
    </source>
</evidence>
<keyword evidence="3" id="KW-0472">Membrane</keyword>
<evidence type="ECO:0000313" key="4">
    <source>
        <dbReference type="EMBL" id="MBE9031421.1"/>
    </source>
</evidence>
<comment type="caution">
    <text evidence="4">The sequence shown here is derived from an EMBL/GenBank/DDBJ whole genome shotgun (WGS) entry which is preliminary data.</text>
</comment>
<reference evidence="4" key="1">
    <citation type="submission" date="2020-10" db="EMBL/GenBank/DDBJ databases">
        <authorList>
            <person name="Castelo-Branco R."/>
            <person name="Eusebio N."/>
            <person name="Adriana R."/>
            <person name="Vieira A."/>
            <person name="Brugerolle De Fraissinette N."/>
            <person name="Rezende De Castro R."/>
            <person name="Schneider M.P."/>
            <person name="Vasconcelos V."/>
            <person name="Leao P.N."/>
        </authorList>
    </citation>
    <scope>NUCLEOTIDE SEQUENCE</scope>
    <source>
        <strain evidence="4">LEGE 11480</strain>
    </source>
</reference>
<keyword evidence="5" id="KW-1185">Reference proteome</keyword>
<feature type="region of interest" description="Disordered" evidence="2">
    <location>
        <begin position="1"/>
        <end position="26"/>
    </location>
</feature>
<feature type="region of interest" description="Disordered" evidence="2">
    <location>
        <begin position="154"/>
        <end position="187"/>
    </location>
</feature>
<protein>
    <submittedName>
        <fullName evidence="4">Uncharacterized protein</fullName>
    </submittedName>
</protein>
<accession>A0A928VR47</accession>
<evidence type="ECO:0000256" key="2">
    <source>
        <dbReference type="SAM" id="MobiDB-lite"/>
    </source>
</evidence>
<evidence type="ECO:0000313" key="5">
    <source>
        <dbReference type="Proteomes" id="UP000625316"/>
    </source>
</evidence>
<organism evidence="4 5">
    <name type="scientific">Romeriopsis navalis LEGE 11480</name>
    <dbReference type="NCBI Taxonomy" id="2777977"/>
    <lineage>
        <taxon>Bacteria</taxon>
        <taxon>Bacillati</taxon>
        <taxon>Cyanobacteriota</taxon>
        <taxon>Cyanophyceae</taxon>
        <taxon>Leptolyngbyales</taxon>
        <taxon>Leptolyngbyaceae</taxon>
        <taxon>Romeriopsis</taxon>
        <taxon>Romeriopsis navalis</taxon>
    </lineage>
</organism>
<evidence type="ECO:0000256" key="3">
    <source>
        <dbReference type="SAM" id="Phobius"/>
    </source>
</evidence>
<dbReference type="EMBL" id="JADEXQ010000063">
    <property type="protein sequence ID" value="MBE9031421.1"/>
    <property type="molecule type" value="Genomic_DNA"/>
</dbReference>